<dbReference type="SMART" id="SM01137">
    <property type="entry name" value="DMAP_binding"/>
    <property type="match status" value="1"/>
</dbReference>
<dbReference type="Pfam" id="PF06464">
    <property type="entry name" value="DMAP_binding"/>
    <property type="match status" value="1"/>
</dbReference>
<organism evidence="3 4">
    <name type="scientific">Rhizopus microsporus ATCC 52813</name>
    <dbReference type="NCBI Taxonomy" id="1340429"/>
    <lineage>
        <taxon>Eukaryota</taxon>
        <taxon>Fungi</taxon>
        <taxon>Fungi incertae sedis</taxon>
        <taxon>Mucoromycota</taxon>
        <taxon>Mucoromycotina</taxon>
        <taxon>Mucoromycetes</taxon>
        <taxon>Mucorales</taxon>
        <taxon>Mucorineae</taxon>
        <taxon>Rhizopodaceae</taxon>
        <taxon>Rhizopus</taxon>
    </lineage>
</organism>
<feature type="compositionally biased region" description="Low complexity" evidence="1">
    <location>
        <begin position="280"/>
        <end position="294"/>
    </location>
</feature>
<feature type="compositionally biased region" description="Low complexity" evidence="1">
    <location>
        <begin position="94"/>
        <end position="108"/>
    </location>
</feature>
<dbReference type="InterPro" id="IPR010506">
    <property type="entry name" value="DMAP1-bd"/>
</dbReference>
<feature type="compositionally biased region" description="Acidic residues" evidence="1">
    <location>
        <begin position="69"/>
        <end position="79"/>
    </location>
</feature>
<keyword evidence="4" id="KW-1185">Reference proteome</keyword>
<dbReference type="GeneID" id="35446653"/>
<evidence type="ECO:0000313" key="4">
    <source>
        <dbReference type="Proteomes" id="UP000242254"/>
    </source>
</evidence>
<sequence length="347" mass="39561">MQDINTEDLPADILDKLRNLDLELADGDITQKGYDKKRANLLASISGNTPTTPTTPTGPQQASSMTEGNNEEEILEDFGPEPSAADVVDFLDFLPSPTRSPQQSPRLSEGSTHMENNHLKLQQEYQHQQPPPQQQQPTYPGGSPSMRPMQPTPSYRPYRPAPPNNQPYFNNPAMGTPVPNNRPYMMVRNNVGYQSGMIPPQPQPQLPQQQQQQQQQRPVAPSYMYSNNRLPPAQNVYRPTNTTVYQRPMMYNINQRPTAPTQQPTRPLYRPVPPPPRPQYPNYRPQQPQQQYVPGRSPEMQYGNVRPNYVYGGPNRSPTSTSSMTGRYEYDQQHIYSTRNDSLEWNQ</sequence>
<feature type="compositionally biased region" description="Polar residues" evidence="1">
    <location>
        <begin position="334"/>
        <end position="347"/>
    </location>
</feature>
<feature type="compositionally biased region" description="Polar residues" evidence="1">
    <location>
        <begin position="316"/>
        <end position="325"/>
    </location>
</feature>
<name>A0A2G4SHJ0_RHIZD</name>
<evidence type="ECO:0000259" key="2">
    <source>
        <dbReference type="PROSITE" id="PS51912"/>
    </source>
</evidence>
<feature type="domain" description="DMAP1-binding" evidence="2">
    <location>
        <begin position="5"/>
        <end position="112"/>
    </location>
</feature>
<feature type="compositionally biased region" description="Polar residues" evidence="1">
    <location>
        <begin position="58"/>
        <end position="68"/>
    </location>
</feature>
<dbReference type="AlphaFoldDB" id="A0A2G4SHJ0"/>
<feature type="compositionally biased region" description="Low complexity" evidence="1">
    <location>
        <begin position="255"/>
        <end position="269"/>
    </location>
</feature>
<proteinExistence type="predicted"/>
<evidence type="ECO:0000256" key="1">
    <source>
        <dbReference type="SAM" id="MobiDB-lite"/>
    </source>
</evidence>
<dbReference type="EMBL" id="KZ303866">
    <property type="protein sequence ID" value="PHZ08238.1"/>
    <property type="molecule type" value="Genomic_DNA"/>
</dbReference>
<dbReference type="STRING" id="1340429.A0A2G4SHJ0"/>
<feature type="region of interest" description="Disordered" evidence="1">
    <location>
        <begin position="255"/>
        <end position="347"/>
    </location>
</feature>
<gene>
    <name evidence="3" type="ORF">RHIMIDRAFT_76602</name>
</gene>
<dbReference type="RefSeq" id="XP_023461946.1">
    <property type="nucleotide sequence ID" value="XM_023615665.1"/>
</dbReference>
<feature type="compositionally biased region" description="Low complexity" evidence="1">
    <location>
        <begin position="206"/>
        <end position="216"/>
    </location>
</feature>
<feature type="region of interest" description="Disordered" evidence="1">
    <location>
        <begin position="41"/>
        <end position="238"/>
    </location>
</feature>
<accession>A0A2G4SHJ0</accession>
<feature type="compositionally biased region" description="Pro residues" evidence="1">
    <location>
        <begin position="270"/>
        <end position="279"/>
    </location>
</feature>
<dbReference type="PROSITE" id="PS51912">
    <property type="entry name" value="DMAP1_BIND"/>
    <property type="match status" value="1"/>
</dbReference>
<reference evidence="3 4" key="1">
    <citation type="journal article" date="2016" name="Proc. Natl. Acad. Sci. U.S.A.">
        <title>Lipid metabolic changes in an early divergent fungus govern the establishment of a mutualistic symbiosis with endobacteria.</title>
        <authorList>
            <person name="Lastovetsky O.A."/>
            <person name="Gaspar M.L."/>
            <person name="Mondo S.J."/>
            <person name="LaButti K.M."/>
            <person name="Sandor L."/>
            <person name="Grigoriev I.V."/>
            <person name="Henry S.A."/>
            <person name="Pawlowska T.E."/>
        </authorList>
    </citation>
    <scope>NUCLEOTIDE SEQUENCE [LARGE SCALE GENOMIC DNA]</scope>
    <source>
        <strain evidence="3 4">ATCC 52813</strain>
    </source>
</reference>
<dbReference type="Proteomes" id="UP000242254">
    <property type="component" value="Unassembled WGS sequence"/>
</dbReference>
<protein>
    <recommendedName>
        <fullName evidence="2">DMAP1-binding domain-containing protein</fullName>
    </recommendedName>
</protein>
<evidence type="ECO:0000313" key="3">
    <source>
        <dbReference type="EMBL" id="PHZ08238.1"/>
    </source>
</evidence>